<evidence type="ECO:0000313" key="2">
    <source>
        <dbReference type="Proteomes" id="UP001217838"/>
    </source>
</evidence>
<comment type="caution">
    <text evidence="1">The sequence shown here is derived from an EMBL/GenBank/DDBJ whole genome shotgun (WGS) entry which is preliminary data.</text>
</comment>
<protein>
    <submittedName>
        <fullName evidence="1">Uncharacterized protein</fullName>
    </submittedName>
</protein>
<evidence type="ECO:0000313" key="1">
    <source>
        <dbReference type="EMBL" id="MDC0671664.1"/>
    </source>
</evidence>
<name>A0ABT5BC04_9BACT</name>
<dbReference type="RefSeq" id="WP_267689388.1">
    <property type="nucleotide sequence ID" value="NZ_JAQNDN010000018.1"/>
</dbReference>
<sequence>MGAVVGAVTRASVVPPVQPIDGPFAERVVTVLTPLLGPHTAKRALAMICKRAGKDAAELGPDDVELAQTTLRPMLRTLIGNEVTIRVLADLEATEEPS</sequence>
<dbReference type="EMBL" id="JAQNDN010000018">
    <property type="protein sequence ID" value="MDC0671664.1"/>
    <property type="molecule type" value="Genomic_DNA"/>
</dbReference>
<dbReference type="Proteomes" id="UP001217838">
    <property type="component" value="Unassembled WGS sequence"/>
</dbReference>
<reference evidence="1 2" key="1">
    <citation type="submission" date="2022-11" db="EMBL/GenBank/DDBJ databases">
        <title>Minimal conservation of predation-associated metabolite biosynthetic gene clusters underscores biosynthetic potential of Myxococcota including descriptions for ten novel species: Archangium lansinium sp. nov., Myxococcus landrumus sp. nov., Nannocystis bai.</title>
        <authorList>
            <person name="Ahearne A."/>
            <person name="Stevens C."/>
            <person name="Dowd S."/>
        </authorList>
    </citation>
    <scope>NUCLEOTIDE SEQUENCE [LARGE SCALE GENOMIC DNA]</scope>
    <source>
        <strain evidence="1 2">NCELM</strain>
    </source>
</reference>
<keyword evidence="2" id="KW-1185">Reference proteome</keyword>
<proteinExistence type="predicted"/>
<organism evidence="1 2">
    <name type="scientific">Nannocystis radixulma</name>
    <dbReference type="NCBI Taxonomy" id="2995305"/>
    <lineage>
        <taxon>Bacteria</taxon>
        <taxon>Pseudomonadati</taxon>
        <taxon>Myxococcota</taxon>
        <taxon>Polyangia</taxon>
        <taxon>Nannocystales</taxon>
        <taxon>Nannocystaceae</taxon>
        <taxon>Nannocystis</taxon>
    </lineage>
</organism>
<gene>
    <name evidence="1" type="ORF">POL58_28210</name>
</gene>
<accession>A0ABT5BC04</accession>